<protein>
    <submittedName>
        <fullName evidence="1">Uncharacterized protein</fullName>
    </submittedName>
</protein>
<comment type="caution">
    <text evidence="1">The sequence shown here is derived from an EMBL/GenBank/DDBJ whole genome shotgun (WGS) entry which is preliminary data.</text>
</comment>
<dbReference type="RefSeq" id="WP_142038214.1">
    <property type="nucleotide sequence ID" value="NZ_JBHTGS010000001.1"/>
</dbReference>
<evidence type="ECO:0000313" key="1">
    <source>
        <dbReference type="EMBL" id="TQL76592.1"/>
    </source>
</evidence>
<accession>A0A543AVN2</accession>
<organism evidence="1 2">
    <name type="scientific">Stackebrandtia endophytica</name>
    <dbReference type="NCBI Taxonomy" id="1496996"/>
    <lineage>
        <taxon>Bacteria</taxon>
        <taxon>Bacillati</taxon>
        <taxon>Actinomycetota</taxon>
        <taxon>Actinomycetes</taxon>
        <taxon>Glycomycetales</taxon>
        <taxon>Glycomycetaceae</taxon>
        <taxon>Stackebrandtia</taxon>
    </lineage>
</organism>
<dbReference type="AlphaFoldDB" id="A0A543AVN2"/>
<dbReference type="EMBL" id="VFOW01000001">
    <property type="protein sequence ID" value="TQL76592.1"/>
    <property type="molecule type" value="Genomic_DNA"/>
</dbReference>
<evidence type="ECO:0000313" key="2">
    <source>
        <dbReference type="Proteomes" id="UP000317043"/>
    </source>
</evidence>
<dbReference type="InParanoid" id="A0A543AVN2"/>
<sequence>MNQPQFDELQGYIRAEEHLRTAIDALRPPYTISPGLRNAVPYQDSGGQPTGLANVEVNYLLHPPQPDTEPADPVAQRMADNVAVFQKLEELWLDGGYDIVTRTVDQPHRVLRVQDPKDGFTIALKQGTQGNLWLTASSAPVTRTRIKPPRPSL</sequence>
<gene>
    <name evidence="1" type="ORF">FB566_2124</name>
</gene>
<keyword evidence="2" id="KW-1185">Reference proteome</keyword>
<reference evidence="1 2" key="1">
    <citation type="submission" date="2019-06" db="EMBL/GenBank/DDBJ databases">
        <title>Sequencing the genomes of 1000 actinobacteria strains.</title>
        <authorList>
            <person name="Klenk H.-P."/>
        </authorList>
    </citation>
    <scope>NUCLEOTIDE SEQUENCE [LARGE SCALE GENOMIC DNA]</scope>
    <source>
        <strain evidence="1 2">DSM 45928</strain>
    </source>
</reference>
<name>A0A543AVN2_9ACTN</name>
<dbReference type="Proteomes" id="UP000317043">
    <property type="component" value="Unassembled WGS sequence"/>
</dbReference>
<proteinExistence type="predicted"/>
<dbReference type="OrthoDB" id="5189389at2"/>